<dbReference type="AlphaFoldDB" id="A0A077AUD7"/>
<dbReference type="GO" id="GO:0006355">
    <property type="term" value="P:regulation of DNA-templated transcription"/>
    <property type="evidence" value="ECO:0007669"/>
    <property type="project" value="InterPro"/>
</dbReference>
<comment type="similarity">
    <text evidence="1">Belongs to the ros/MucR family.</text>
</comment>
<dbReference type="HOGENOM" id="CLU_106247_2_1_5"/>
<dbReference type="STRING" id="91604.ID47_08780"/>
<evidence type="ECO:0000256" key="2">
    <source>
        <dbReference type="SAM" id="MobiDB-lite"/>
    </source>
</evidence>
<protein>
    <submittedName>
        <fullName evidence="3">MucR family transcriptional regulator</fullName>
    </submittedName>
</protein>
<evidence type="ECO:0000256" key="1">
    <source>
        <dbReference type="ARBA" id="ARBA00007031"/>
    </source>
</evidence>
<sequence>MAEQHPDTHDILGLTTAIVSAHLSTKETDAAEIPNLIKMIHDTLKGLSSAGGRLPQMTAVAPAVPIEESVQPDYIVCLEDGRQLQVLKRHLKTAFGMSIDEYKKRWGLPADYPTVAPNYSKRRSNIAKDTGLGNTPKKRKSSLKSAA</sequence>
<dbReference type="Proteomes" id="UP000028926">
    <property type="component" value="Chromosome"/>
</dbReference>
<dbReference type="GO" id="GO:0003677">
    <property type="term" value="F:DNA binding"/>
    <property type="evidence" value="ECO:0007669"/>
    <property type="project" value="InterPro"/>
</dbReference>
<gene>
    <name evidence="3" type="ORF">ID47_08780</name>
</gene>
<feature type="compositionally biased region" description="Basic residues" evidence="2">
    <location>
        <begin position="136"/>
        <end position="147"/>
    </location>
</feature>
<accession>A0A077AUD7</accession>
<feature type="region of interest" description="Disordered" evidence="2">
    <location>
        <begin position="123"/>
        <end position="147"/>
    </location>
</feature>
<keyword evidence="4" id="KW-1185">Reference proteome</keyword>
<organism evidence="3 4">
    <name type="scientific">Candidatus Odyssella acanthamoebae</name>
    <dbReference type="NCBI Taxonomy" id="91604"/>
    <lineage>
        <taxon>Bacteria</taxon>
        <taxon>Pseudomonadati</taxon>
        <taxon>Pseudomonadota</taxon>
        <taxon>Alphaproteobacteria</taxon>
        <taxon>Holosporales</taxon>
        <taxon>Candidatus Paracaedibacteraceae</taxon>
        <taxon>Candidatus Odyssella</taxon>
    </lineage>
</organism>
<name>A0A077AUD7_9PROT</name>
<dbReference type="GO" id="GO:0008270">
    <property type="term" value="F:zinc ion binding"/>
    <property type="evidence" value="ECO:0007669"/>
    <property type="project" value="InterPro"/>
</dbReference>
<dbReference type="KEGG" id="paca:ID47_08780"/>
<dbReference type="eggNOG" id="COG4957">
    <property type="taxonomic scope" value="Bacteria"/>
</dbReference>
<proteinExistence type="inferred from homology"/>
<evidence type="ECO:0000313" key="3">
    <source>
        <dbReference type="EMBL" id="AIK96802.1"/>
    </source>
</evidence>
<dbReference type="Pfam" id="PF05443">
    <property type="entry name" value="ROS_MUCR"/>
    <property type="match status" value="1"/>
</dbReference>
<dbReference type="InterPro" id="IPR008807">
    <property type="entry name" value="ROS_MUCR"/>
</dbReference>
<reference evidence="3 4" key="1">
    <citation type="submission" date="2014-07" db="EMBL/GenBank/DDBJ databases">
        <title>Comparative genomic insights into amoeba endosymbionts belonging to the families of Holosporaceae and Candidatus Midichloriaceae within Rickettsiales.</title>
        <authorList>
            <person name="Wang Z."/>
            <person name="Wu M."/>
        </authorList>
    </citation>
    <scope>NUCLEOTIDE SEQUENCE [LARGE SCALE GENOMIC DNA]</scope>
    <source>
        <strain evidence="3">PRA3</strain>
    </source>
</reference>
<dbReference type="Gene3D" id="1.10.10.1550">
    <property type="entry name" value="ROS/MUCR transcriptional regulator protein"/>
    <property type="match status" value="1"/>
</dbReference>
<dbReference type="EMBL" id="CP008941">
    <property type="protein sequence ID" value="AIK96802.1"/>
    <property type="molecule type" value="Genomic_DNA"/>
</dbReference>
<evidence type="ECO:0000313" key="4">
    <source>
        <dbReference type="Proteomes" id="UP000028926"/>
    </source>
</evidence>
<dbReference type="InterPro" id="IPR041920">
    <property type="entry name" value="ROS/MUCR_sf"/>
</dbReference>